<evidence type="ECO:0000313" key="2">
    <source>
        <dbReference type="EMBL" id="ADY52231.1"/>
    </source>
</evidence>
<reference evidence="2 3" key="1">
    <citation type="journal article" date="2011" name="Stand. Genomic Sci.">
        <title>Complete genome sequence of the gliding, heparinolytic Pedobacter saltans type strain (113).</title>
        <authorList>
            <person name="Liolios K."/>
            <person name="Sikorski J."/>
            <person name="Lu M."/>
            <person name="Nolan M."/>
            <person name="Lapidus A."/>
            <person name="Lucas S."/>
            <person name="Hammon N."/>
            <person name="Deshpande S."/>
            <person name="Cheng J.F."/>
            <person name="Tapia R."/>
            <person name="Han C."/>
            <person name="Goodwin L."/>
            <person name="Pitluck S."/>
            <person name="Huntemann M."/>
            <person name="Ivanova N."/>
            <person name="Pagani I."/>
            <person name="Mavromatis K."/>
            <person name="Ovchinikova G."/>
            <person name="Pati A."/>
            <person name="Chen A."/>
            <person name="Palaniappan K."/>
            <person name="Land M."/>
            <person name="Hauser L."/>
            <person name="Brambilla E.M."/>
            <person name="Kotsyurbenko O."/>
            <person name="Rohde M."/>
            <person name="Tindall B.J."/>
            <person name="Abt B."/>
            <person name="Goker M."/>
            <person name="Detter J.C."/>
            <person name="Woyke T."/>
            <person name="Bristow J."/>
            <person name="Eisen J.A."/>
            <person name="Markowitz V."/>
            <person name="Hugenholtz P."/>
            <person name="Klenk H.P."/>
            <person name="Kyrpides N.C."/>
        </authorList>
    </citation>
    <scope>NUCLEOTIDE SEQUENCE [LARGE SCALE GENOMIC DNA]</scope>
    <source>
        <strain evidence="3">ATCC 51119 / DSM 12145 / JCM 21818 / LMG 10337 / NBRC 100064 / NCIMB 13643</strain>
    </source>
</reference>
<reference evidence="3" key="2">
    <citation type="submission" date="2011-02" db="EMBL/GenBank/DDBJ databases">
        <title>The complete genome of Pedobacter saltans DSM 12145.</title>
        <authorList>
            <consortium name="US DOE Joint Genome Institute (JGI-PGF)"/>
            <person name="Lucas S."/>
            <person name="Copeland A."/>
            <person name="Lapidus A."/>
            <person name="Bruce D."/>
            <person name="Goodwin L."/>
            <person name="Pitluck S."/>
            <person name="Kyrpides N."/>
            <person name="Mavromatis K."/>
            <person name="Pagani I."/>
            <person name="Ivanova N."/>
            <person name="Ovchinnikova G."/>
            <person name="Lu M."/>
            <person name="Detter J.C."/>
            <person name="Han C."/>
            <person name="Land M."/>
            <person name="Hauser L."/>
            <person name="Markowitz V."/>
            <person name="Cheng J.-F."/>
            <person name="Hugenholtz P."/>
            <person name="Woyke T."/>
            <person name="Wu D."/>
            <person name="Tindall B."/>
            <person name="Pomrenke H.G."/>
            <person name="Brambilla E."/>
            <person name="Klenk H.-P."/>
            <person name="Eisen J.A."/>
        </authorList>
    </citation>
    <scope>NUCLEOTIDE SEQUENCE [LARGE SCALE GENOMIC DNA]</scope>
    <source>
        <strain evidence="3">ATCC 51119 / DSM 12145 / JCM 21818 / LMG 10337 / NBRC 100064 / NCIMB 13643</strain>
    </source>
</reference>
<accession>F0S7H1</accession>
<dbReference type="Gene3D" id="3.40.50.10140">
    <property type="entry name" value="Toll/interleukin-1 receptor homology (TIR) domain"/>
    <property type="match status" value="1"/>
</dbReference>
<dbReference type="GO" id="GO:0007165">
    <property type="term" value="P:signal transduction"/>
    <property type="evidence" value="ECO:0007669"/>
    <property type="project" value="InterPro"/>
</dbReference>
<evidence type="ECO:0000313" key="3">
    <source>
        <dbReference type="Proteomes" id="UP000000310"/>
    </source>
</evidence>
<proteinExistence type="predicted"/>
<dbReference type="eggNOG" id="COG1537">
    <property type="taxonomic scope" value="Bacteria"/>
</dbReference>
<protein>
    <recommendedName>
        <fullName evidence="1">TIR domain-containing protein</fullName>
    </recommendedName>
</protein>
<feature type="domain" description="TIR" evidence="1">
    <location>
        <begin position="5"/>
        <end position="128"/>
    </location>
</feature>
<dbReference type="Pfam" id="PF13676">
    <property type="entry name" value="TIR_2"/>
    <property type="match status" value="1"/>
</dbReference>
<organism evidence="2 3">
    <name type="scientific">Pseudopedobacter saltans (strain ATCC 51119 / DSM 12145 / JCM 21818 / CCUG 39354 / LMG 10337 / NBRC 100064 / NCIMB 13643)</name>
    <name type="common">Pedobacter saltans</name>
    <dbReference type="NCBI Taxonomy" id="762903"/>
    <lineage>
        <taxon>Bacteria</taxon>
        <taxon>Pseudomonadati</taxon>
        <taxon>Bacteroidota</taxon>
        <taxon>Sphingobacteriia</taxon>
        <taxon>Sphingobacteriales</taxon>
        <taxon>Sphingobacteriaceae</taxon>
        <taxon>Pseudopedobacter</taxon>
    </lineage>
</organism>
<dbReference type="OrthoDB" id="9781481at2"/>
<dbReference type="HOGENOM" id="CLU_028733_0_0_10"/>
<dbReference type="InterPro" id="IPR000157">
    <property type="entry name" value="TIR_dom"/>
</dbReference>
<evidence type="ECO:0000259" key="1">
    <source>
        <dbReference type="Pfam" id="PF13676"/>
    </source>
</evidence>
<dbReference type="SUPFAM" id="SSF52200">
    <property type="entry name" value="Toll/Interleukin receptor TIR domain"/>
    <property type="match status" value="1"/>
</dbReference>
<keyword evidence="3" id="KW-1185">Reference proteome</keyword>
<name>F0S7H1_PSESL</name>
<dbReference type="STRING" id="762903.Pedsa_1674"/>
<dbReference type="KEGG" id="psn:Pedsa_1674"/>
<dbReference type="RefSeq" id="WP_013632722.1">
    <property type="nucleotide sequence ID" value="NC_015177.1"/>
</dbReference>
<dbReference type="InterPro" id="IPR035897">
    <property type="entry name" value="Toll_tir_struct_dom_sf"/>
</dbReference>
<gene>
    <name evidence="2" type="ordered locus">Pedsa_1674</name>
</gene>
<dbReference type="AlphaFoldDB" id="F0S7H1"/>
<dbReference type="Proteomes" id="UP000000310">
    <property type="component" value="Chromosome"/>
</dbReference>
<dbReference type="EMBL" id="CP002545">
    <property type="protein sequence ID" value="ADY52231.1"/>
    <property type="molecule type" value="Genomic_DNA"/>
</dbReference>
<sequence>MRNKIFISHATPNDNDFTKWLALKLITLGYDVWCDVFYLDKGVDFWKTIETEIRDNTIQFFVVMSAISNSREGVLKEITVAQKTQKTLNDATFVVPLMIDNDLSYDDINIDVVRLNAIDFKKSWAVGLQDIIKFLEDKGISPAKTDAEKANSLYEQIFLQNLVPVEKEEIYTSNWFPIIEFPEELRFHFYDRLMPKNYDLNQLTFPAIPYKNYVCTFAYEYDFMHHLPKTETYSPQRTIRISTQKILEEGYEDDFISNNDARRAIVRLCNLAIDKFFAERNIEPYQMSNKIGYWFKKGTLDKDKHNKVLLVGKQKDKHWHYGLSSYTKLYPFPVLVFNSHIYFTTDGETLIDKASIQHSARRKQGKGWYNDDWKNKMQAFVSYLSGNENTFSFDVGSEEKIIISASPKEFLSNKSYVIPEKELLDEEVELSDMTYLDSVENEELEEKPVENQ</sequence>